<dbReference type="GO" id="GO:0003677">
    <property type="term" value="F:DNA binding"/>
    <property type="evidence" value="ECO:0007669"/>
    <property type="project" value="UniProtKB-UniRule"/>
</dbReference>
<feature type="region of interest" description="Disordered" evidence="13">
    <location>
        <begin position="228"/>
        <end position="263"/>
    </location>
</feature>
<protein>
    <recommendedName>
        <fullName evidence="12">Regulatory protein E2</fullName>
    </recommendedName>
</protein>
<evidence type="ECO:0000256" key="10">
    <source>
        <dbReference type="ARBA" id="ARBA00023159"/>
    </source>
</evidence>
<dbReference type="Gene3D" id="1.10.287.30">
    <property type="entry name" value="E2 (early) protein, N terminal domain, subdomain 1"/>
    <property type="match status" value="1"/>
</dbReference>
<gene>
    <name evidence="12 16" type="primary">E2</name>
</gene>
<dbReference type="InterPro" id="IPR036050">
    <property type="entry name" value="Regulatory_protein_E2_N"/>
</dbReference>
<dbReference type="Pfam" id="PF00511">
    <property type="entry name" value="PPV_E2_C"/>
    <property type="match status" value="1"/>
</dbReference>
<evidence type="ECO:0000256" key="13">
    <source>
        <dbReference type="SAM" id="MobiDB-lite"/>
    </source>
</evidence>
<keyword evidence="10 12" id="KW-0010">Activator</keyword>
<dbReference type="GO" id="GO:0006351">
    <property type="term" value="P:DNA-templated transcription"/>
    <property type="evidence" value="ECO:0007669"/>
    <property type="project" value="UniProtKB-UniRule"/>
</dbReference>
<keyword evidence="3 12" id="KW-0678">Repressor</keyword>
<dbReference type="Gene3D" id="3.30.70.330">
    <property type="match status" value="1"/>
</dbReference>
<dbReference type="SUPFAM" id="SSF51332">
    <property type="entry name" value="E2 regulatory, transactivation domain"/>
    <property type="match status" value="1"/>
</dbReference>
<comment type="similarity">
    <text evidence="12">Belongs to the papillomaviridae E2 protein family.</text>
</comment>
<evidence type="ECO:0000256" key="2">
    <source>
        <dbReference type="ARBA" id="ARBA00007794"/>
    </source>
</evidence>
<evidence type="ECO:0000256" key="7">
    <source>
        <dbReference type="ARBA" id="ARBA00022705"/>
    </source>
</evidence>
<dbReference type="GO" id="GO:0000166">
    <property type="term" value="F:nucleotide binding"/>
    <property type="evidence" value="ECO:0007669"/>
    <property type="project" value="UniProtKB-UniRule"/>
</dbReference>
<proteinExistence type="inferred from homology"/>
<dbReference type="InterPro" id="IPR035975">
    <property type="entry name" value="E2/EBNA1_C_sf"/>
</dbReference>
<keyword evidence="11 12" id="KW-0804">Transcription</keyword>
<evidence type="ECO:0000256" key="4">
    <source>
        <dbReference type="ARBA" id="ARBA00022518"/>
    </source>
</evidence>
<comment type="function">
    <text evidence="12">Plays a role in the initiation of viral DNA replication. A dimer of E2 interacts with a dimer of E1 in order to improve specificity of E1 DNA binding activity. Once the complex recognizes and binds DNA at specific sites, the E2 dimer is removed from DNA. E2 also regulates viral transcription through binding to the E2RE response element (5'-ACCNNNNNNGGT-3') present in multiple copies in the regulatory regions of the viral genome. Activates or represses transcription depending on E2RE's position with regards to proximal promoter elements including the TATA-box. Repression occurs by sterically hindering the assembly of the transcription initiation complex.</text>
</comment>
<evidence type="ECO:0000256" key="3">
    <source>
        <dbReference type="ARBA" id="ARBA00022491"/>
    </source>
</evidence>
<evidence type="ECO:0000256" key="11">
    <source>
        <dbReference type="ARBA" id="ARBA00023163"/>
    </source>
</evidence>
<dbReference type="InterPro" id="IPR001866">
    <property type="entry name" value="PPV_E2_N"/>
</dbReference>
<dbReference type="GO" id="GO:0042025">
    <property type="term" value="C:host cell nucleus"/>
    <property type="evidence" value="ECO:0007669"/>
    <property type="project" value="UniProtKB-SubCell"/>
</dbReference>
<dbReference type="InterPro" id="IPR033668">
    <property type="entry name" value="Reg_prot_E2"/>
</dbReference>
<dbReference type="Pfam" id="PF00508">
    <property type="entry name" value="PPV_E2_N"/>
    <property type="match status" value="1"/>
</dbReference>
<dbReference type="GO" id="GO:0006260">
    <property type="term" value="P:DNA replication"/>
    <property type="evidence" value="ECO:0007669"/>
    <property type="project" value="UniProtKB-KW"/>
</dbReference>
<comment type="similarity">
    <text evidence="2">Belongs to the papillomaviridae E8^E2C protein family.</text>
</comment>
<evidence type="ECO:0000256" key="9">
    <source>
        <dbReference type="ARBA" id="ARBA00023125"/>
    </source>
</evidence>
<dbReference type="HAMAP" id="MF_04001">
    <property type="entry name" value="PPV_E2"/>
    <property type="match status" value="1"/>
</dbReference>
<reference evidence="16" key="1">
    <citation type="submission" date="2020-07" db="EMBL/GenBank/DDBJ databases">
        <authorList>
            <person name="Wienecke-Baldacchino K A."/>
        </authorList>
    </citation>
    <scope>NUCLEOTIDE SEQUENCE</scope>
    <source>
        <strain evidence="16">LNS8393065_HPV74</strain>
    </source>
</reference>
<evidence type="ECO:0000256" key="8">
    <source>
        <dbReference type="ARBA" id="ARBA00023015"/>
    </source>
</evidence>
<dbReference type="InterPro" id="IPR042504">
    <property type="entry name" value="Regulatory_protein_E2_N_2"/>
</dbReference>
<dbReference type="Gene3D" id="2.170.200.10">
    <property type="entry name" value="Papillomavirus E2 early protein domain"/>
    <property type="match status" value="1"/>
</dbReference>
<dbReference type="GO" id="GO:0006275">
    <property type="term" value="P:regulation of DNA replication"/>
    <property type="evidence" value="ECO:0007669"/>
    <property type="project" value="UniProtKB-UniRule"/>
</dbReference>
<dbReference type="SUPFAM" id="SSF54957">
    <property type="entry name" value="Viral DNA-binding domain"/>
    <property type="match status" value="1"/>
</dbReference>
<evidence type="ECO:0000256" key="12">
    <source>
        <dbReference type="HAMAP-Rule" id="MF_04001"/>
    </source>
</evidence>
<feature type="domain" description="Papillomavirus E2 N-terminal" evidence="14">
    <location>
        <begin position="1"/>
        <end position="196"/>
    </location>
</feature>
<dbReference type="GO" id="GO:0003700">
    <property type="term" value="F:DNA-binding transcription factor activity"/>
    <property type="evidence" value="ECO:0007669"/>
    <property type="project" value="UniProtKB-UniRule"/>
</dbReference>
<comment type="subunit">
    <text evidence="12">Binds DNA as homodimer. Interacts with protein E1; this interaction greatly increases E1 DNA-binding activity. Interacts with protein L1; this interaction enhances E2-dependent replication and transcription activation. Interacts with protein L2; this interaction inhibits E2 transcriptional activity but not DNA replication function E2. Interacts with protein E7; this interaction inhibits E7 oncogenic activity. Interacts with host TAF1; this interaction modulates E2-dependent transcriptional regulation. Interacts with host BRD4; this interaction mediates E2 transcriptional activation function. Additionally, the interaction with host BRD4 on mitotic chromosomes mediates tethering of the viral genome. Interacts with host TOPBP1; this interaction is required for optimal viral DNA replication.</text>
</comment>
<evidence type="ECO:0000259" key="15">
    <source>
        <dbReference type="Pfam" id="PF00511"/>
    </source>
</evidence>
<keyword evidence="9 12" id="KW-0238">DNA-binding</keyword>
<comment type="subcellular location">
    <subcellularLocation>
        <location evidence="1 12">Host nucleus</location>
    </subcellularLocation>
</comment>
<evidence type="ECO:0000256" key="5">
    <source>
        <dbReference type="ARBA" id="ARBA00022553"/>
    </source>
</evidence>
<evidence type="ECO:0000313" key="16">
    <source>
        <dbReference type="EMBL" id="CAD1814353.1"/>
    </source>
</evidence>
<feature type="compositionally biased region" description="Low complexity" evidence="13">
    <location>
        <begin position="249"/>
        <end position="263"/>
    </location>
</feature>
<keyword evidence="8 12" id="KW-0805">Transcription regulation</keyword>
<organism evidence="16">
    <name type="scientific">Human papillomavirus type 74</name>
    <dbReference type="NCBI Taxonomy" id="44028"/>
    <lineage>
        <taxon>Viruses</taxon>
        <taxon>Monodnaviria</taxon>
        <taxon>Shotokuvirae</taxon>
        <taxon>Cossaviricota</taxon>
        <taxon>Papovaviricetes</taxon>
        <taxon>Zurhausenvirales</taxon>
        <taxon>Papillomaviridae</taxon>
        <taxon>Firstpapillomavirinae</taxon>
        <taxon>Alphapapillomavirus</taxon>
        <taxon>Alphapapillomavirus 10</taxon>
    </lineage>
</organism>
<dbReference type="InterPro" id="IPR042503">
    <property type="entry name" value="Regulatory_protein_E2_N_1"/>
</dbReference>
<keyword evidence="4 12" id="KW-0244">Early protein</keyword>
<keyword evidence="6 12" id="KW-1048">Host nucleus</keyword>
<evidence type="ECO:0000256" key="1">
    <source>
        <dbReference type="ARBA" id="ARBA00004147"/>
    </source>
</evidence>
<dbReference type="InterPro" id="IPR012677">
    <property type="entry name" value="Nucleotide-bd_a/b_plait_sf"/>
</dbReference>
<evidence type="ECO:0000256" key="6">
    <source>
        <dbReference type="ARBA" id="ARBA00022562"/>
    </source>
</evidence>
<comment type="caution">
    <text evidence="12">Lacks conserved residue(s) required for the propagation of feature annotation.</text>
</comment>
<sequence>METIAKHLDVCQEQLLELYEENSNNLEKHIQHWKCVRHESVLLHKARQMGLHHIGMQVVPPLAVSQTKGHEAIEMQMTLETLLKSAYGMEPWTLQDTSREMWLAPPKYCFKKQGQTVEVKYDCKADNIMEYVTWKFIYILDGDEWVKVEGHVDYRGLYYVQGGYKTYYTNFETEAKKYGNTLQWEVCVGSTVICSPASVSSTVQDVSIAGPASYPTTTTFAQAAPTVSTTAAEDHVDAPPSKRPRGRSTNTNTTNNTNNTRNTVCITNGDSVDSANNNIIANHYNNNKGRDNCYCRATPIVQLQGDPNCLKCFRYRLHDKHKHLFLSASSTWHWTSPTIPTKHALVTLTYANEQQRQQFLDTVRLPTTISYKLGYMSLQLL</sequence>
<accession>A0A7G2A9R4</accession>
<dbReference type="InterPro" id="IPR000427">
    <property type="entry name" value="Papillomavirus_E2_C"/>
</dbReference>
<dbReference type="GO" id="GO:0039693">
    <property type="term" value="P:viral DNA genome replication"/>
    <property type="evidence" value="ECO:0007669"/>
    <property type="project" value="UniProtKB-UniRule"/>
</dbReference>
<keyword evidence="5 12" id="KW-0597">Phosphoprotein</keyword>
<feature type="region of interest" description="DNA-binding domain" evidence="12">
    <location>
        <begin position="297"/>
        <end position="381"/>
    </location>
</feature>
<keyword evidence="7 12" id="KW-0235">DNA replication</keyword>
<comment type="PTM">
    <text evidence="12">Phosphorylated.</text>
</comment>
<name>A0A7G2A9R4_HPV74</name>
<dbReference type="EMBL" id="LR862050">
    <property type="protein sequence ID" value="CAD1814353.1"/>
    <property type="molecule type" value="Genomic_DNA"/>
</dbReference>
<feature type="domain" description="Papillomavirus E2 C-terminal" evidence="15">
    <location>
        <begin position="299"/>
        <end position="374"/>
    </location>
</feature>
<evidence type="ECO:0000259" key="14">
    <source>
        <dbReference type="Pfam" id="PF00508"/>
    </source>
</evidence>
<feature type="region of interest" description="Transactivation domain" evidence="12">
    <location>
        <begin position="1"/>
        <end position="200"/>
    </location>
</feature>